<dbReference type="EMBL" id="JAACJL010000002">
    <property type="protein sequence ID" value="KAF4622504.1"/>
    <property type="molecule type" value="Genomic_DNA"/>
</dbReference>
<keyword evidence="2" id="KW-1185">Reference proteome</keyword>
<reference evidence="1 2" key="1">
    <citation type="submission" date="2019-12" db="EMBL/GenBank/DDBJ databases">
        <authorList>
            <person name="Floudas D."/>
            <person name="Bentzer J."/>
            <person name="Ahren D."/>
            <person name="Johansson T."/>
            <person name="Persson P."/>
            <person name="Tunlid A."/>
        </authorList>
    </citation>
    <scope>NUCLEOTIDE SEQUENCE [LARGE SCALE GENOMIC DNA]</scope>
    <source>
        <strain evidence="1 2">CBS 102.39</strain>
    </source>
</reference>
<protein>
    <submittedName>
        <fullName evidence="1">Uncharacterized protein</fullName>
    </submittedName>
</protein>
<proteinExistence type="predicted"/>
<evidence type="ECO:0000313" key="2">
    <source>
        <dbReference type="Proteomes" id="UP000521872"/>
    </source>
</evidence>
<accession>A0A8H4R307</accession>
<organism evidence="1 2">
    <name type="scientific">Agrocybe pediades</name>
    <dbReference type="NCBI Taxonomy" id="84607"/>
    <lineage>
        <taxon>Eukaryota</taxon>
        <taxon>Fungi</taxon>
        <taxon>Dikarya</taxon>
        <taxon>Basidiomycota</taxon>
        <taxon>Agaricomycotina</taxon>
        <taxon>Agaricomycetes</taxon>
        <taxon>Agaricomycetidae</taxon>
        <taxon>Agaricales</taxon>
        <taxon>Agaricineae</taxon>
        <taxon>Strophariaceae</taxon>
        <taxon>Agrocybe</taxon>
    </lineage>
</organism>
<dbReference type="Proteomes" id="UP000521872">
    <property type="component" value="Unassembled WGS sequence"/>
</dbReference>
<gene>
    <name evidence="1" type="ORF">D9613_009439</name>
</gene>
<sequence>MDTRILGAITHTFSVCECSVADFLDLYDNHTVSTDSLVVQGLALVTECQELLTNALVDEDQDYRLAELLRGILTDAPHNNGKRFVSIAVKLAYDRDKVVPLALSWANNFLFPLLRTSLFVRKRDENFCCITRAFDYDAASAQNFSHIPPAGIDVTFVAYFIPPPPSIITDQLQTAYDILWAWANLTEEDWESKLDAPENASLIGGNSLALHHYLFTYFEENTDLPNRYTARYAPESPQQQFFPTIDTSCEVVFRSLEESGVPPPDPRLVKAHCALVT</sequence>
<dbReference type="AlphaFoldDB" id="A0A8H4R307"/>
<comment type="caution">
    <text evidence="1">The sequence shown here is derived from an EMBL/GenBank/DDBJ whole genome shotgun (WGS) entry which is preliminary data.</text>
</comment>
<name>A0A8H4R307_9AGAR</name>
<evidence type="ECO:0000313" key="1">
    <source>
        <dbReference type="EMBL" id="KAF4622504.1"/>
    </source>
</evidence>